<dbReference type="Proteomes" id="UP000250200">
    <property type="component" value="Unassembled WGS sequence"/>
</dbReference>
<proteinExistence type="inferred from homology"/>
<accession>A0A7Z7KC41</accession>
<gene>
    <name evidence="2" type="ORF">NCTC8181_01443</name>
</gene>
<evidence type="ECO:0000256" key="1">
    <source>
        <dbReference type="ARBA" id="ARBA00006539"/>
    </source>
</evidence>
<organism evidence="2 3">
    <name type="scientific">Streptococcus agalactiae</name>
    <dbReference type="NCBI Taxonomy" id="1311"/>
    <lineage>
        <taxon>Bacteria</taxon>
        <taxon>Bacillati</taxon>
        <taxon>Bacillota</taxon>
        <taxon>Bacilli</taxon>
        <taxon>Lactobacillales</taxon>
        <taxon>Streptococcaceae</taxon>
        <taxon>Streptococcus</taxon>
    </lineage>
</organism>
<dbReference type="Pfam" id="PF06782">
    <property type="entry name" value="UPF0236"/>
    <property type="match status" value="1"/>
</dbReference>
<evidence type="ECO:0000313" key="3">
    <source>
        <dbReference type="Proteomes" id="UP000250200"/>
    </source>
</evidence>
<name>A0A7Z7KC41_STRAG</name>
<dbReference type="InterPro" id="IPR009620">
    <property type="entry name" value="UPF0236"/>
</dbReference>
<evidence type="ECO:0000313" key="2">
    <source>
        <dbReference type="EMBL" id="SQA18395.1"/>
    </source>
</evidence>
<dbReference type="AlphaFoldDB" id="A0A7Z7KC41"/>
<comment type="similarity">
    <text evidence="1">Belongs to the UPF0236 family.</text>
</comment>
<reference evidence="2 3" key="1">
    <citation type="submission" date="2018-06" db="EMBL/GenBank/DDBJ databases">
        <authorList>
            <consortium name="Pathogen Informatics"/>
            <person name="Doyle S."/>
        </authorList>
    </citation>
    <scope>NUCLEOTIDE SEQUENCE [LARGE SCALE GENOMIC DNA]</scope>
    <source>
        <strain evidence="2 3">NCTC8181</strain>
    </source>
</reference>
<dbReference type="EMBL" id="UAVB01000001">
    <property type="protein sequence ID" value="SQA18395.1"/>
    <property type="molecule type" value="Genomic_DNA"/>
</dbReference>
<sequence>MSFKTDYNTQSSVYFYSIHPGVWVKQSSPNKKGKSIELSHFVVHTGSEKGSRNVLKGKFEVISTYCQEARRKLLDVVMNHFEITPETVIVTNSDGGKGYSPAIFSEIAKAFHPKAHLHFWDTFHVHQGIKKHLRPFPSELTELAFEALKNQDRQKLKTVFDTGEALVSDEKLEEFQRFRRQLMKNFRYTEKPEAFGLPSSGIGIMESQHRKITYRMKNRGMYWSKRGADTMSQTILLSYAGKLRELFFGDWRKSYRKMKDQEVKFLGQFWQPQDKIYTIPRLKRQNVKPKYGMDWLEERD</sequence>
<comment type="caution">
    <text evidence="2">The sequence shown here is derived from an EMBL/GenBank/DDBJ whole genome shotgun (WGS) entry which is preliminary data.</text>
</comment>
<dbReference type="RefSeq" id="WP_172953011.1">
    <property type="nucleotide sequence ID" value="NZ_CAACXY010000016.1"/>
</dbReference>
<protein>
    <submittedName>
        <fullName evidence="2">DDE transposase</fullName>
    </submittedName>
</protein>